<sequence length="70" mass="8027">MASITLTTQQILYACDFAGIEYIMPDNYMLETEYTINDNIEIKDDDGVEYKGFGIYLTEYPEEGAEPLDK</sequence>
<dbReference type="STRING" id="286156.Ppb6_01228"/>
<name>A0A1C0U6N6_9GAMM</name>
<comment type="caution">
    <text evidence="1">The sequence shown here is derived from an EMBL/GenBank/DDBJ whole genome shotgun (WGS) entry which is preliminary data.</text>
</comment>
<dbReference type="RefSeq" id="WP_065822534.1">
    <property type="nucleotide sequence ID" value="NZ_CAWMQZ010000036.1"/>
</dbReference>
<keyword evidence="2" id="KW-1185">Reference proteome</keyword>
<dbReference type="EMBL" id="LOMY01000036">
    <property type="protein sequence ID" value="OCQ53602.1"/>
    <property type="molecule type" value="Genomic_DNA"/>
</dbReference>
<dbReference type="Proteomes" id="UP000093476">
    <property type="component" value="Unassembled WGS sequence"/>
</dbReference>
<evidence type="ECO:0000313" key="2">
    <source>
        <dbReference type="Proteomes" id="UP000093476"/>
    </source>
</evidence>
<protein>
    <submittedName>
        <fullName evidence="1">Uncharacterized protein</fullName>
    </submittedName>
</protein>
<accession>A0A1C0U6N6</accession>
<reference evidence="1 2" key="1">
    <citation type="submission" date="2015-12" db="EMBL/GenBank/DDBJ databases">
        <title>Genome comparisons provide insights into the role of secondary metabolites in the pathogenic phase of the Photorhabdus life cycle.</title>
        <authorList>
            <person name="Tobias N.J."/>
            <person name="Mishra B."/>
            <person name="Gupta D.K."/>
            <person name="Thines M."/>
            <person name="Stinear T.P."/>
            <person name="Bode H.B."/>
        </authorList>
    </citation>
    <scope>NUCLEOTIDE SEQUENCE [LARGE SCALE GENOMIC DNA]</scope>
    <source>
        <strain evidence="1 2">PB68.1</strain>
    </source>
</reference>
<organism evidence="1 2">
    <name type="scientific">Photorhabdus australis subsp. thailandensis</name>
    <dbReference type="NCBI Taxonomy" id="2805096"/>
    <lineage>
        <taxon>Bacteria</taxon>
        <taxon>Pseudomonadati</taxon>
        <taxon>Pseudomonadota</taxon>
        <taxon>Gammaproteobacteria</taxon>
        <taxon>Enterobacterales</taxon>
        <taxon>Morganellaceae</taxon>
        <taxon>Photorhabdus</taxon>
    </lineage>
</organism>
<dbReference type="AlphaFoldDB" id="A0A1C0U6N6"/>
<proteinExistence type="predicted"/>
<gene>
    <name evidence="1" type="ORF">Ppb6_01228</name>
</gene>
<evidence type="ECO:0000313" key="1">
    <source>
        <dbReference type="EMBL" id="OCQ53602.1"/>
    </source>
</evidence>